<dbReference type="Proteomes" id="UP000011761">
    <property type="component" value="Unassembled WGS sequence"/>
</dbReference>
<feature type="transmembrane region" description="Helical" evidence="1">
    <location>
        <begin position="82"/>
        <end position="102"/>
    </location>
</feature>
<dbReference type="KEGG" id="bcom:BAUCODRAFT_239358"/>
<dbReference type="GeneID" id="19110107"/>
<dbReference type="OrthoDB" id="3929497at2759"/>
<dbReference type="AlphaFoldDB" id="M2N352"/>
<feature type="transmembrane region" description="Helical" evidence="1">
    <location>
        <begin position="117"/>
        <end position="138"/>
    </location>
</feature>
<gene>
    <name evidence="2" type="ORF">BAUCODRAFT_239358</name>
</gene>
<keyword evidence="1" id="KW-1133">Transmembrane helix</keyword>
<keyword evidence="3" id="KW-1185">Reference proteome</keyword>
<sequence length="363" mass="41606">MYSRKSSMDAERVRAYIEALERRRIPDGALYPPDFSPTTSTADSIARKTMLDGIASKATSTATDPISDTASNLTMAQFAWKLLVLLFLQLTWPIRVVFSFVFDVSASTVHSYLWPTFRLFLWSAAIAFVLWVAIACLLDGPEWFEILGGMARDRYDEFALNNNILLSVEHGWANFKQASYDQYLRLRYNAITDRVKAAIRDLYFLPDNTMRLIRRNWRKAVLLSLLLSWALLARQVGPEVDRYQFVPMYRLAAKFGTQVPEWVFDYHLDRKSDGSNSHFRPEPETSPAVRYQDWAKPVAEDGTVSASVKPAVVTVTVTTVKTRSLHELPAETDASWPKVRTNVSRDMVYCKVCRQYHCNELPY</sequence>
<evidence type="ECO:0000313" key="2">
    <source>
        <dbReference type="EMBL" id="EMC93409.1"/>
    </source>
</evidence>
<dbReference type="EMBL" id="KB445560">
    <property type="protein sequence ID" value="EMC93409.1"/>
    <property type="molecule type" value="Genomic_DNA"/>
</dbReference>
<feature type="transmembrane region" description="Helical" evidence="1">
    <location>
        <begin position="220"/>
        <end position="237"/>
    </location>
</feature>
<dbReference type="RefSeq" id="XP_007679572.1">
    <property type="nucleotide sequence ID" value="XM_007681382.1"/>
</dbReference>
<name>M2N352_BAUPA</name>
<protein>
    <submittedName>
        <fullName evidence="2">Uncharacterized protein</fullName>
    </submittedName>
</protein>
<proteinExistence type="predicted"/>
<evidence type="ECO:0000256" key="1">
    <source>
        <dbReference type="SAM" id="Phobius"/>
    </source>
</evidence>
<accession>M2N352</accession>
<organism evidence="2 3">
    <name type="scientific">Baudoinia panamericana (strain UAMH 10762)</name>
    <name type="common">Angels' share fungus</name>
    <name type="synonym">Baudoinia compniacensis (strain UAMH 10762)</name>
    <dbReference type="NCBI Taxonomy" id="717646"/>
    <lineage>
        <taxon>Eukaryota</taxon>
        <taxon>Fungi</taxon>
        <taxon>Dikarya</taxon>
        <taxon>Ascomycota</taxon>
        <taxon>Pezizomycotina</taxon>
        <taxon>Dothideomycetes</taxon>
        <taxon>Dothideomycetidae</taxon>
        <taxon>Mycosphaerellales</taxon>
        <taxon>Teratosphaeriaceae</taxon>
        <taxon>Baudoinia</taxon>
    </lineage>
</organism>
<evidence type="ECO:0000313" key="3">
    <source>
        <dbReference type="Proteomes" id="UP000011761"/>
    </source>
</evidence>
<reference evidence="2 3" key="1">
    <citation type="journal article" date="2012" name="PLoS Pathog.">
        <title>Diverse lifestyles and strategies of plant pathogenesis encoded in the genomes of eighteen Dothideomycetes fungi.</title>
        <authorList>
            <person name="Ohm R.A."/>
            <person name="Feau N."/>
            <person name="Henrissat B."/>
            <person name="Schoch C.L."/>
            <person name="Horwitz B.A."/>
            <person name="Barry K.W."/>
            <person name="Condon B.J."/>
            <person name="Copeland A.C."/>
            <person name="Dhillon B."/>
            <person name="Glaser F."/>
            <person name="Hesse C.N."/>
            <person name="Kosti I."/>
            <person name="LaButti K."/>
            <person name="Lindquist E.A."/>
            <person name="Lucas S."/>
            <person name="Salamov A.A."/>
            <person name="Bradshaw R.E."/>
            <person name="Ciuffetti L."/>
            <person name="Hamelin R.C."/>
            <person name="Kema G.H.J."/>
            <person name="Lawrence C."/>
            <person name="Scott J.A."/>
            <person name="Spatafora J.W."/>
            <person name="Turgeon B.G."/>
            <person name="de Wit P.J.G.M."/>
            <person name="Zhong S."/>
            <person name="Goodwin S.B."/>
            <person name="Grigoriev I.V."/>
        </authorList>
    </citation>
    <scope>NUCLEOTIDE SEQUENCE [LARGE SCALE GENOMIC DNA]</scope>
    <source>
        <strain evidence="2 3">UAMH 10762</strain>
    </source>
</reference>
<dbReference type="HOGENOM" id="CLU_762873_0_0_1"/>
<keyword evidence="1" id="KW-0812">Transmembrane</keyword>
<keyword evidence="1" id="KW-0472">Membrane</keyword>